<dbReference type="Proteomes" id="UP000244892">
    <property type="component" value="Chromosome"/>
</dbReference>
<feature type="transmembrane region" description="Helical" evidence="1">
    <location>
        <begin position="153"/>
        <end position="173"/>
    </location>
</feature>
<dbReference type="OrthoDB" id="7238323at2"/>
<dbReference type="EMBL" id="CP029210">
    <property type="protein sequence ID" value="AWI52758.1"/>
    <property type="molecule type" value="Genomic_DNA"/>
</dbReference>
<reference evidence="2 3" key="1">
    <citation type="submission" date="2018-05" db="EMBL/GenBank/DDBJ databases">
        <title>complete genome sequence of Aquabacterium olei NBRC 110486.</title>
        <authorList>
            <person name="Tang B."/>
            <person name="Chang J."/>
            <person name="Zhang L."/>
            <person name="Yang H."/>
        </authorList>
    </citation>
    <scope>NUCLEOTIDE SEQUENCE [LARGE SCALE GENOMIC DNA]</scope>
    <source>
        <strain evidence="2 3">NBRC 110486</strain>
    </source>
</reference>
<dbReference type="PANTHER" id="PTHR34219">
    <property type="entry name" value="IRON-REGULATED INNER MEMBRANE PROTEIN-RELATED"/>
    <property type="match status" value="1"/>
</dbReference>
<evidence type="ECO:0000256" key="1">
    <source>
        <dbReference type="SAM" id="Phobius"/>
    </source>
</evidence>
<keyword evidence="1" id="KW-0472">Membrane</keyword>
<feature type="transmembrane region" description="Helical" evidence="1">
    <location>
        <begin position="20"/>
        <end position="42"/>
    </location>
</feature>
<gene>
    <name evidence="2" type="ORF">DEH84_04465</name>
</gene>
<dbReference type="Pfam" id="PF03929">
    <property type="entry name" value="PepSY_TM"/>
    <property type="match status" value="1"/>
</dbReference>
<proteinExistence type="predicted"/>
<dbReference type="KEGG" id="aon:DEH84_04465"/>
<sequence>MRKGAPGNRARGRWMQIHRWLGLALLVFWVLIGLSGSVLVVYRELLNAGRPVPAAHAQPAPVDLDAVLTTLHASEPTRDGPWRIELPLNAGDPVVARYLQPAETRGQSFAPRMVWLDTAGQRVHHTAFWGQEPWTWLYDLHYSLLLDTPGRHAVGVLGVLMTVSLVSGLVLWWPRSGRWAQAWSFKRDAAPERRVYDLHKLAGAGGAVLLLMLCLTGVLLTWQRQITPWLNHVSPVFQPPPVQVSGPPVMALAQAVSVAQGVFPGAQPRWVESAPRVGGLLRVQLWQAGEPSRRFPRTQVWLDAATGEVVGVRDGLSAGAADTLFAWLHPLHNGEVAGWPGRILILLSGVLPLVLGVTGCWRWQHKRRAAAVQAARRVHGRTAHTG</sequence>
<keyword evidence="1" id="KW-0812">Transmembrane</keyword>
<protein>
    <submittedName>
        <fullName evidence="2">Peptidase</fullName>
    </submittedName>
</protein>
<feature type="transmembrane region" description="Helical" evidence="1">
    <location>
        <begin position="343"/>
        <end position="361"/>
    </location>
</feature>
<name>A0A2U8FPI8_9BURK</name>
<dbReference type="PANTHER" id="PTHR34219:SF3">
    <property type="entry name" value="BLL7967 PROTEIN"/>
    <property type="match status" value="1"/>
</dbReference>
<evidence type="ECO:0000313" key="2">
    <source>
        <dbReference type="EMBL" id="AWI52758.1"/>
    </source>
</evidence>
<feature type="transmembrane region" description="Helical" evidence="1">
    <location>
        <begin position="201"/>
        <end position="222"/>
    </location>
</feature>
<keyword evidence="3" id="KW-1185">Reference proteome</keyword>
<accession>A0A2U8FPI8</accession>
<organism evidence="2 3">
    <name type="scientific">Aquabacterium olei</name>
    <dbReference type="NCBI Taxonomy" id="1296669"/>
    <lineage>
        <taxon>Bacteria</taxon>
        <taxon>Pseudomonadati</taxon>
        <taxon>Pseudomonadota</taxon>
        <taxon>Betaproteobacteria</taxon>
        <taxon>Burkholderiales</taxon>
        <taxon>Aquabacterium</taxon>
    </lineage>
</organism>
<dbReference type="InterPro" id="IPR005625">
    <property type="entry name" value="PepSY-ass_TM"/>
</dbReference>
<dbReference type="AlphaFoldDB" id="A0A2U8FPI8"/>
<evidence type="ECO:0000313" key="3">
    <source>
        <dbReference type="Proteomes" id="UP000244892"/>
    </source>
</evidence>
<keyword evidence="1" id="KW-1133">Transmembrane helix</keyword>